<keyword evidence="3" id="KW-0547">Nucleotide-binding</keyword>
<gene>
    <name evidence="6" type="ORF">METZ01_LOCUS199552</name>
</gene>
<evidence type="ECO:0000256" key="4">
    <source>
        <dbReference type="ARBA" id="ARBA00022840"/>
    </source>
</evidence>
<dbReference type="AlphaFoldDB" id="A0A382E7M4"/>
<dbReference type="PROSITE" id="PS00617">
    <property type="entry name" value="RECF_1"/>
    <property type="match status" value="1"/>
</dbReference>
<keyword evidence="1" id="KW-0963">Cytoplasm</keyword>
<keyword evidence="2" id="KW-0235">DNA replication</keyword>
<reference evidence="6" key="1">
    <citation type="submission" date="2018-05" db="EMBL/GenBank/DDBJ databases">
        <authorList>
            <person name="Lanie J.A."/>
            <person name="Ng W.-L."/>
            <person name="Kazmierczak K.M."/>
            <person name="Andrzejewski T.M."/>
            <person name="Davidsen T.M."/>
            <person name="Wayne K.J."/>
            <person name="Tettelin H."/>
            <person name="Glass J.I."/>
            <person name="Rusch D."/>
            <person name="Podicherti R."/>
            <person name="Tsui H.-C.T."/>
            <person name="Winkler M.E."/>
        </authorList>
    </citation>
    <scope>NUCLEOTIDE SEQUENCE</scope>
</reference>
<keyword evidence="5" id="KW-0238">DNA-binding</keyword>
<keyword evidence="4" id="KW-0067">ATP-binding</keyword>
<dbReference type="InterPro" id="IPR018078">
    <property type="entry name" value="DNA-binding_RecF_CS"/>
</dbReference>
<dbReference type="InterPro" id="IPR042174">
    <property type="entry name" value="RecF_2"/>
</dbReference>
<evidence type="ECO:0000313" key="6">
    <source>
        <dbReference type="EMBL" id="SVB46698.1"/>
    </source>
</evidence>
<sequence length="341" mass="38875">MAIAKSPKVTTDRELINKSSVLQLNQQELSYSKIGCVTEHTQGSENLEIHYRCQLSQNIHGFVAQKFIRINGSPKRSSELVGIVNAVLFSVGDLDLIYGSPSVRRRYLDILLSQVDKEYLSSIQQYQKANTQRNHLLRLIRDGSSSANELTFWDQQLAKNAVLLTRKRQEAVKILEGASLPFHRLMGGRNEKMSIRYARTDHLSEYIDLENFLKDLEESRRRDIAQGSTSIGPHRDDLIFEIDNMEASKYASRGQSRTAILALKMAESEFLYARRTTKPVLLLDDVMSELDQTRREKLVEHLEKHDQVILTTAEPSNIPESFVNSSNRLEVLKGSVKTIEN</sequence>
<dbReference type="PROSITE" id="PS00618">
    <property type="entry name" value="RECF_2"/>
    <property type="match status" value="1"/>
</dbReference>
<dbReference type="GO" id="GO:0003697">
    <property type="term" value="F:single-stranded DNA binding"/>
    <property type="evidence" value="ECO:0007669"/>
    <property type="project" value="InterPro"/>
</dbReference>
<dbReference type="Gene3D" id="1.20.1050.90">
    <property type="entry name" value="RecF/RecN/SMC, N-terminal domain"/>
    <property type="match status" value="1"/>
</dbReference>
<protein>
    <recommendedName>
        <fullName evidence="7">DNA replication and repair protein RecF</fullName>
    </recommendedName>
</protein>
<dbReference type="PANTHER" id="PTHR32182">
    <property type="entry name" value="DNA REPLICATION AND REPAIR PROTEIN RECF"/>
    <property type="match status" value="1"/>
</dbReference>
<evidence type="ECO:0000256" key="1">
    <source>
        <dbReference type="ARBA" id="ARBA00022490"/>
    </source>
</evidence>
<evidence type="ECO:0008006" key="7">
    <source>
        <dbReference type="Google" id="ProtNLM"/>
    </source>
</evidence>
<organism evidence="6">
    <name type="scientific">marine metagenome</name>
    <dbReference type="NCBI Taxonomy" id="408172"/>
    <lineage>
        <taxon>unclassified sequences</taxon>
        <taxon>metagenomes</taxon>
        <taxon>ecological metagenomes</taxon>
    </lineage>
</organism>
<dbReference type="InterPro" id="IPR001238">
    <property type="entry name" value="DNA-binding_RecF"/>
</dbReference>
<dbReference type="InterPro" id="IPR027417">
    <property type="entry name" value="P-loop_NTPase"/>
</dbReference>
<dbReference type="PANTHER" id="PTHR32182:SF0">
    <property type="entry name" value="DNA REPLICATION AND REPAIR PROTEIN RECF"/>
    <property type="match status" value="1"/>
</dbReference>
<dbReference type="Gene3D" id="3.40.50.300">
    <property type="entry name" value="P-loop containing nucleotide triphosphate hydrolases"/>
    <property type="match status" value="1"/>
</dbReference>
<evidence type="ECO:0000256" key="3">
    <source>
        <dbReference type="ARBA" id="ARBA00022741"/>
    </source>
</evidence>
<proteinExistence type="inferred from homology"/>
<dbReference type="GO" id="GO:0005524">
    <property type="term" value="F:ATP binding"/>
    <property type="evidence" value="ECO:0007669"/>
    <property type="project" value="UniProtKB-KW"/>
</dbReference>
<dbReference type="NCBIfam" id="TIGR00611">
    <property type="entry name" value="recf"/>
    <property type="match status" value="1"/>
</dbReference>
<dbReference type="SUPFAM" id="SSF52540">
    <property type="entry name" value="P-loop containing nucleoside triphosphate hydrolases"/>
    <property type="match status" value="1"/>
</dbReference>
<name>A0A382E7M4_9ZZZZ</name>
<dbReference type="HAMAP" id="MF_00365">
    <property type="entry name" value="RecF"/>
    <property type="match status" value="1"/>
</dbReference>
<evidence type="ECO:0000256" key="5">
    <source>
        <dbReference type="ARBA" id="ARBA00023125"/>
    </source>
</evidence>
<evidence type="ECO:0000256" key="2">
    <source>
        <dbReference type="ARBA" id="ARBA00022705"/>
    </source>
</evidence>
<dbReference type="GO" id="GO:0006260">
    <property type="term" value="P:DNA replication"/>
    <property type="evidence" value="ECO:0007669"/>
    <property type="project" value="UniProtKB-KW"/>
</dbReference>
<dbReference type="GO" id="GO:0000731">
    <property type="term" value="P:DNA synthesis involved in DNA repair"/>
    <property type="evidence" value="ECO:0007669"/>
    <property type="project" value="TreeGrafter"/>
</dbReference>
<dbReference type="EMBL" id="UINC01043117">
    <property type="protein sequence ID" value="SVB46698.1"/>
    <property type="molecule type" value="Genomic_DNA"/>
</dbReference>
<dbReference type="GO" id="GO:0006302">
    <property type="term" value="P:double-strand break repair"/>
    <property type="evidence" value="ECO:0007669"/>
    <property type="project" value="TreeGrafter"/>
</dbReference>
<accession>A0A382E7M4</accession>